<feature type="transmembrane region" description="Helical" evidence="8">
    <location>
        <begin position="164"/>
        <end position="183"/>
    </location>
</feature>
<dbReference type="InterPro" id="IPR020846">
    <property type="entry name" value="MFS_dom"/>
</dbReference>
<dbReference type="AlphaFoldDB" id="A0A853IW96"/>
<feature type="region of interest" description="Disordered" evidence="7">
    <location>
        <begin position="1"/>
        <end position="31"/>
    </location>
</feature>
<feature type="transmembrane region" description="Helical" evidence="8">
    <location>
        <begin position="479"/>
        <end position="502"/>
    </location>
</feature>
<feature type="compositionally biased region" description="Basic residues" evidence="7">
    <location>
        <begin position="76"/>
        <end position="87"/>
    </location>
</feature>
<reference evidence="10 11" key="1">
    <citation type="submission" date="2020-07" db="EMBL/GenBank/DDBJ databases">
        <authorList>
            <person name="Maaloum M."/>
        </authorList>
    </citation>
    <scope>NUCLEOTIDE SEQUENCE [LARGE SCALE GENOMIC DNA]</scope>
    <source>
        <strain evidence="10 11">GCS-AN-3</strain>
    </source>
</reference>
<dbReference type="Gene3D" id="1.20.1250.20">
    <property type="entry name" value="MFS general substrate transporter like domains"/>
    <property type="match status" value="1"/>
</dbReference>
<comment type="caution">
    <text evidence="10">The sequence shown here is derived from an EMBL/GenBank/DDBJ whole genome shotgun (WGS) entry which is preliminary data.</text>
</comment>
<evidence type="ECO:0000256" key="5">
    <source>
        <dbReference type="ARBA" id="ARBA00022989"/>
    </source>
</evidence>
<dbReference type="SUPFAM" id="SSF103473">
    <property type="entry name" value="MFS general substrate transporter"/>
    <property type="match status" value="1"/>
</dbReference>
<dbReference type="PROSITE" id="PS50850">
    <property type="entry name" value="MFS"/>
    <property type="match status" value="1"/>
</dbReference>
<keyword evidence="11" id="KW-1185">Reference proteome</keyword>
<dbReference type="Proteomes" id="UP000589716">
    <property type="component" value="Unassembled WGS sequence"/>
</dbReference>
<evidence type="ECO:0000313" key="10">
    <source>
        <dbReference type="EMBL" id="NZA02674.1"/>
    </source>
</evidence>
<feature type="transmembrane region" description="Helical" evidence="8">
    <location>
        <begin position="548"/>
        <end position="572"/>
    </location>
</feature>
<dbReference type="NCBIfam" id="NF007799">
    <property type="entry name" value="PRK10504.1"/>
    <property type="match status" value="1"/>
</dbReference>
<proteinExistence type="predicted"/>
<dbReference type="PRINTS" id="PR01036">
    <property type="entry name" value="TCRTETB"/>
</dbReference>
<evidence type="ECO:0000256" key="4">
    <source>
        <dbReference type="ARBA" id="ARBA00022692"/>
    </source>
</evidence>
<dbReference type="Gene3D" id="1.20.1720.10">
    <property type="entry name" value="Multidrug resistance protein D"/>
    <property type="match status" value="1"/>
</dbReference>
<keyword evidence="6 8" id="KW-0472">Membrane</keyword>
<dbReference type="GO" id="GO:0005886">
    <property type="term" value="C:plasma membrane"/>
    <property type="evidence" value="ECO:0007669"/>
    <property type="project" value="UniProtKB-SubCell"/>
</dbReference>
<feature type="transmembrane region" description="Helical" evidence="8">
    <location>
        <begin position="508"/>
        <end position="528"/>
    </location>
</feature>
<evidence type="ECO:0000313" key="11">
    <source>
        <dbReference type="Proteomes" id="UP000589716"/>
    </source>
</evidence>
<dbReference type="InterPro" id="IPR004638">
    <property type="entry name" value="EmrB-like"/>
</dbReference>
<evidence type="ECO:0000256" key="3">
    <source>
        <dbReference type="ARBA" id="ARBA00022475"/>
    </source>
</evidence>
<dbReference type="InterPro" id="IPR036259">
    <property type="entry name" value="MFS_trans_sf"/>
</dbReference>
<name>A0A853IW96_9BURK</name>
<evidence type="ECO:0000256" key="6">
    <source>
        <dbReference type="ARBA" id="ARBA00023136"/>
    </source>
</evidence>
<protein>
    <submittedName>
        <fullName evidence="10">Multidrug transporter subunit MdtD</fullName>
    </submittedName>
</protein>
<feature type="transmembrane region" description="Helical" evidence="8">
    <location>
        <begin position="350"/>
        <end position="369"/>
    </location>
</feature>
<feature type="transmembrane region" description="Helical" evidence="8">
    <location>
        <begin position="203"/>
        <end position="223"/>
    </location>
</feature>
<gene>
    <name evidence="10" type="primary">mdtD</name>
    <name evidence="10" type="ORF">H0I39_14605</name>
</gene>
<dbReference type="EMBL" id="JACCKX010000001">
    <property type="protein sequence ID" value="NZA02674.1"/>
    <property type="molecule type" value="Genomic_DNA"/>
</dbReference>
<dbReference type="NCBIfam" id="TIGR00711">
    <property type="entry name" value="efflux_EmrB"/>
    <property type="match status" value="1"/>
</dbReference>
<evidence type="ECO:0000256" key="1">
    <source>
        <dbReference type="ARBA" id="ARBA00004651"/>
    </source>
</evidence>
<dbReference type="PANTHER" id="PTHR42718:SF46">
    <property type="entry name" value="BLR6921 PROTEIN"/>
    <property type="match status" value="1"/>
</dbReference>
<evidence type="ECO:0000259" key="9">
    <source>
        <dbReference type="PROSITE" id="PS50850"/>
    </source>
</evidence>
<feature type="transmembrane region" description="Helical" evidence="8">
    <location>
        <begin position="381"/>
        <end position="399"/>
    </location>
</feature>
<keyword evidence="2" id="KW-0813">Transport</keyword>
<keyword evidence="4 8" id="KW-0812">Transmembrane</keyword>
<organism evidence="10 11">
    <name type="scientific">Ottowia beijingensis</name>
    <dbReference type="NCBI Taxonomy" id="1207057"/>
    <lineage>
        <taxon>Bacteria</taxon>
        <taxon>Pseudomonadati</taxon>
        <taxon>Pseudomonadota</taxon>
        <taxon>Betaproteobacteria</taxon>
        <taxon>Burkholderiales</taxon>
        <taxon>Comamonadaceae</taxon>
        <taxon>Ottowia</taxon>
    </lineage>
</organism>
<evidence type="ECO:0000256" key="8">
    <source>
        <dbReference type="SAM" id="Phobius"/>
    </source>
</evidence>
<feature type="transmembrane region" description="Helical" evidence="8">
    <location>
        <begin position="317"/>
        <end position="338"/>
    </location>
</feature>
<feature type="region of interest" description="Disordered" evidence="7">
    <location>
        <begin position="43"/>
        <end position="117"/>
    </location>
</feature>
<feature type="compositionally biased region" description="Low complexity" evidence="7">
    <location>
        <begin position="49"/>
        <end position="75"/>
    </location>
</feature>
<feature type="transmembrane region" description="Helical" evidence="8">
    <location>
        <begin position="230"/>
        <end position="250"/>
    </location>
</feature>
<keyword evidence="3" id="KW-1003">Cell membrane</keyword>
<dbReference type="InterPro" id="IPR011701">
    <property type="entry name" value="MFS"/>
</dbReference>
<accession>A0A853IW96</accession>
<feature type="transmembrane region" description="Helical" evidence="8">
    <location>
        <begin position="584"/>
        <end position="606"/>
    </location>
</feature>
<evidence type="ECO:0000256" key="7">
    <source>
        <dbReference type="SAM" id="MobiDB-lite"/>
    </source>
</evidence>
<feature type="domain" description="Major facilitator superfamily (MFS) profile" evidence="9">
    <location>
        <begin position="165"/>
        <end position="613"/>
    </location>
</feature>
<sequence>MHEPAQAVRRHHLHLPGAAPPRGRHEDAAGAGAQHELLRHAEAERARGRAPPGAVARQGAAGPVDALRRPAVGAAARRHRRDGRVRRQPLLQEADADGDDLRRHAAPPGRGERAHDGDRWRLCLTARRTGAAYHPERGAPQGATLFLPRAVPAAAPTPTANPRILLWLVAIGFFMQTLDSTIVNTALPAMARSLGESPLRMQAVVVAYALTMAVIIPATGWLADRFGTRHIFLLAIVLFTAGSAACAAAPSYNALVAARVLQGVGGAMLLPVGRLTVLRQFPKDQFVAAMSFVAIPGLMGPLIGPTLGGWLVEAASWHWIFLINIPVGIVGALATLRFMPNLRHADPGRFDLGGYALLVLAMVAISLALDGMSGLGWARTLVVLLLVAGLAALAAYWLHAMRSPAPLFTPALFGVHSYRVGVLGNLFARIGSGAMPYLIPLLMQLAMGFSPAQAGMLMLPVALAAMATKRLVTRIITRWGYRPVLVGNTLLLGALIAAFALMTPEQPLWLRVLQMAVFGGVNSMQFTAMNAVTLKDLEPARAASGNSLFSMVQMLGMSLGVTCAAALLHAFADWLDTGAGLSALPAFRAAFVVIGLMTMLSAAIFWQLDRGLPRRPVPPESPDPA</sequence>
<dbReference type="Pfam" id="PF07690">
    <property type="entry name" value="MFS_1"/>
    <property type="match status" value="1"/>
</dbReference>
<feature type="transmembrane region" description="Helical" evidence="8">
    <location>
        <begin position="445"/>
        <end position="467"/>
    </location>
</feature>
<comment type="subcellular location">
    <subcellularLocation>
        <location evidence="1">Cell membrane</location>
        <topology evidence="1">Multi-pass membrane protein</topology>
    </subcellularLocation>
</comment>
<keyword evidence="5 8" id="KW-1133">Transmembrane helix</keyword>
<dbReference type="CDD" id="cd17503">
    <property type="entry name" value="MFS_LmrB_MDR_like"/>
    <property type="match status" value="1"/>
</dbReference>
<evidence type="ECO:0000256" key="2">
    <source>
        <dbReference type="ARBA" id="ARBA00022448"/>
    </source>
</evidence>
<feature type="transmembrane region" description="Helical" evidence="8">
    <location>
        <begin position="256"/>
        <end position="275"/>
    </location>
</feature>
<dbReference type="PANTHER" id="PTHR42718">
    <property type="entry name" value="MAJOR FACILITATOR SUPERFAMILY MULTIDRUG TRANSPORTER MFSC"/>
    <property type="match status" value="1"/>
</dbReference>
<dbReference type="GO" id="GO:0022857">
    <property type="term" value="F:transmembrane transporter activity"/>
    <property type="evidence" value="ECO:0007669"/>
    <property type="project" value="InterPro"/>
</dbReference>
<feature type="transmembrane region" description="Helical" evidence="8">
    <location>
        <begin position="287"/>
        <end position="311"/>
    </location>
</feature>